<evidence type="ECO:0000256" key="1">
    <source>
        <dbReference type="SAM" id="MobiDB-lite"/>
    </source>
</evidence>
<dbReference type="InterPro" id="IPR029071">
    <property type="entry name" value="Ubiquitin-like_domsf"/>
</dbReference>
<dbReference type="SUPFAM" id="SSF52833">
    <property type="entry name" value="Thioredoxin-like"/>
    <property type="match status" value="1"/>
</dbReference>
<dbReference type="GO" id="GO:0051117">
    <property type="term" value="F:ATPase binding"/>
    <property type="evidence" value="ECO:0007669"/>
    <property type="project" value="EnsemblFungi"/>
</dbReference>
<dbReference type="Pfam" id="PF14555">
    <property type="entry name" value="UBA_4"/>
    <property type="match status" value="1"/>
</dbReference>
<dbReference type="Gene3D" id="6.10.300.40">
    <property type="match status" value="1"/>
</dbReference>
<dbReference type="PANTHER" id="PTHR23322">
    <property type="entry name" value="FAS-ASSOCIATED PROTEIN"/>
    <property type="match status" value="1"/>
</dbReference>
<dbReference type="InterPro" id="IPR050730">
    <property type="entry name" value="UBX_domain-protein"/>
</dbReference>
<sequence length="477" mass="53917">MDDSIDTFLAFTATDDPALAKQFLDVSGGNLEYAVQLYMESGSNQAAPLASRNDEELAQRLQLEAYEDNGVREADANVHRHETLLDSFPAYDSGVDHARAIFGAGRVGIFNQRFDEDGDYGDQFDENLDMNDSESEDQIVELHLDEEEENIIEVDLDEEPISQPNRRLRTQRERLNELTSTQRRLAELFKPPFDLILRTSLDGARKEGREQKKWILVNIQDPTEFQCQVLNRDFWSDPSIKEIVRSEFIFLQYQNDSPHGQSYLNFYSVDSCPHISILDPMTGERVFKWSDGVVPNVEEWVSDVELFLEKFSLLPGSSNPVVKHDVKIDPDAMTEEQQIEYAMKQSMGGSAGTIEKASSNSGSDNEMPLSVEESLDPFEAIEPKKHAEPGSSPLTRVQIRFPNGKRLIHKFDPEKDTVLTLYQWLKYVLSETEESEFGIGNEGFTISCAGKPKLLDCISQTIKEAGLANASILLEKI</sequence>
<evidence type="ECO:0000313" key="3">
    <source>
        <dbReference type="EMBL" id="OBA20101.1"/>
    </source>
</evidence>
<dbReference type="AlphaFoldDB" id="A0A1A0H7V0"/>
<dbReference type="CDD" id="cd01767">
    <property type="entry name" value="UBX"/>
    <property type="match status" value="1"/>
</dbReference>
<dbReference type="Pfam" id="PF13899">
    <property type="entry name" value="Thioredoxin_7"/>
    <property type="match status" value="1"/>
</dbReference>
<feature type="domain" description="UBX" evidence="2">
    <location>
        <begin position="390"/>
        <end position="475"/>
    </location>
</feature>
<dbReference type="Gene3D" id="3.40.30.10">
    <property type="entry name" value="Glutaredoxin"/>
    <property type="match status" value="1"/>
</dbReference>
<dbReference type="CDD" id="cd02958">
    <property type="entry name" value="UAS"/>
    <property type="match status" value="1"/>
</dbReference>
<dbReference type="GeneID" id="30030880"/>
<comment type="caution">
    <text evidence="3">The sequence shown here is derived from an EMBL/GenBank/DDBJ whole genome shotgun (WGS) entry which is preliminary data.</text>
</comment>
<accession>A0A1A0H7V0</accession>
<dbReference type="PROSITE" id="PS50033">
    <property type="entry name" value="UBX"/>
    <property type="match status" value="1"/>
</dbReference>
<dbReference type="EMBL" id="LXTC01000005">
    <property type="protein sequence ID" value="OBA20101.1"/>
    <property type="molecule type" value="Genomic_DNA"/>
</dbReference>
<dbReference type="Gene3D" id="3.10.20.90">
    <property type="entry name" value="Phosphatidylinositol 3-kinase Catalytic Subunit, Chain A, domain 1"/>
    <property type="match status" value="1"/>
</dbReference>
<keyword evidence="4" id="KW-1185">Reference proteome</keyword>
<dbReference type="STRING" id="869754.A0A1A0H7V0"/>
<dbReference type="InterPro" id="IPR006577">
    <property type="entry name" value="UAS"/>
</dbReference>
<evidence type="ECO:0000313" key="4">
    <source>
        <dbReference type="Proteomes" id="UP000092555"/>
    </source>
</evidence>
<proteinExistence type="predicted"/>
<dbReference type="GO" id="GO:0043161">
    <property type="term" value="P:proteasome-mediated ubiquitin-dependent protein catabolic process"/>
    <property type="evidence" value="ECO:0007669"/>
    <property type="project" value="EnsemblFungi"/>
</dbReference>
<dbReference type="CDD" id="cd14346">
    <property type="entry name" value="UBA_Ubx5_like"/>
    <property type="match status" value="1"/>
</dbReference>
<dbReference type="Gene3D" id="1.10.8.10">
    <property type="entry name" value="DNA helicase RuvA subunit, C-terminal domain"/>
    <property type="match status" value="1"/>
</dbReference>
<dbReference type="GO" id="GO:0005634">
    <property type="term" value="C:nucleus"/>
    <property type="evidence" value="ECO:0007669"/>
    <property type="project" value="TreeGrafter"/>
</dbReference>
<dbReference type="InterPro" id="IPR001012">
    <property type="entry name" value="UBX_dom"/>
</dbReference>
<reference evidence="3 4" key="1">
    <citation type="submission" date="2016-05" db="EMBL/GenBank/DDBJ databases">
        <title>Comparative genomics of biotechnologically important yeasts.</title>
        <authorList>
            <consortium name="DOE Joint Genome Institute"/>
            <person name="Riley R."/>
            <person name="Haridas S."/>
            <person name="Wolfe K.H."/>
            <person name="Lopes M.R."/>
            <person name="Hittinger C.T."/>
            <person name="Goker M."/>
            <person name="Salamov A."/>
            <person name="Wisecaver J."/>
            <person name="Long T.M."/>
            <person name="Aerts A.L."/>
            <person name="Barry K."/>
            <person name="Choi C."/>
            <person name="Clum A."/>
            <person name="Coughlan A.Y."/>
            <person name="Deshpande S."/>
            <person name="Douglass A.P."/>
            <person name="Hanson S.J."/>
            <person name="Klenk H.-P."/>
            <person name="LaButti K."/>
            <person name="Lapidus A."/>
            <person name="Lindquist E."/>
            <person name="Lipzen A."/>
            <person name="Meier-kolthoff J.P."/>
            <person name="Ohm R.A."/>
            <person name="Otillar R.P."/>
            <person name="Pangilinan J."/>
            <person name="Peng Y."/>
            <person name="Rokas A."/>
            <person name="Rosa C.A."/>
            <person name="Scheuner C."/>
            <person name="Sibirny A.A."/>
            <person name="Slot J.C."/>
            <person name="Stielow J.B."/>
            <person name="Sun H."/>
            <person name="Kurtzman C.P."/>
            <person name="Blackwell M."/>
            <person name="Grigoriev I.V."/>
            <person name="Jeffries T.W."/>
        </authorList>
    </citation>
    <scope>NUCLEOTIDE SEQUENCE [LARGE SCALE GENOMIC DNA]</scope>
    <source>
        <strain evidence="3 4">NRRL YB-4993</strain>
    </source>
</reference>
<evidence type="ECO:0000259" key="2">
    <source>
        <dbReference type="PROSITE" id="PS50033"/>
    </source>
</evidence>
<feature type="region of interest" description="Disordered" evidence="1">
    <location>
        <begin position="345"/>
        <end position="370"/>
    </location>
</feature>
<name>A0A1A0H7V0_9ASCO</name>
<dbReference type="RefSeq" id="XP_018710626.1">
    <property type="nucleotide sequence ID" value="XM_018857904.1"/>
</dbReference>
<dbReference type="GO" id="GO:0043130">
    <property type="term" value="F:ubiquitin binding"/>
    <property type="evidence" value="ECO:0007669"/>
    <property type="project" value="EnsemblFungi"/>
</dbReference>
<dbReference type="SUPFAM" id="SSF54236">
    <property type="entry name" value="Ubiquitin-like"/>
    <property type="match status" value="1"/>
</dbReference>
<dbReference type="PANTHER" id="PTHR23322:SF6">
    <property type="entry name" value="UBX DOMAIN-CONTAINING PROTEIN 7"/>
    <property type="match status" value="1"/>
</dbReference>
<dbReference type="InterPro" id="IPR036249">
    <property type="entry name" value="Thioredoxin-like_sf"/>
</dbReference>
<dbReference type="SMART" id="SM00594">
    <property type="entry name" value="UAS"/>
    <property type="match status" value="1"/>
</dbReference>
<dbReference type="Proteomes" id="UP000092555">
    <property type="component" value="Unassembled WGS sequence"/>
</dbReference>
<dbReference type="Pfam" id="PF00789">
    <property type="entry name" value="UBX"/>
    <property type="match status" value="1"/>
</dbReference>
<organism evidence="3 4">
    <name type="scientific">Metschnikowia bicuspidata var. bicuspidata NRRL YB-4993</name>
    <dbReference type="NCBI Taxonomy" id="869754"/>
    <lineage>
        <taxon>Eukaryota</taxon>
        <taxon>Fungi</taxon>
        <taxon>Dikarya</taxon>
        <taxon>Ascomycota</taxon>
        <taxon>Saccharomycotina</taxon>
        <taxon>Pichiomycetes</taxon>
        <taxon>Metschnikowiaceae</taxon>
        <taxon>Metschnikowia</taxon>
    </lineage>
</organism>
<gene>
    <name evidence="3" type="ORF">METBIDRAFT_45295</name>
</gene>
<protein>
    <recommendedName>
        <fullName evidence="2">UBX domain-containing protein</fullName>
    </recommendedName>
</protein>
<dbReference type="OrthoDB" id="270602at2759"/>